<keyword evidence="11" id="KW-1185">Reference proteome</keyword>
<dbReference type="GO" id="GO:0061603">
    <property type="term" value="F:molybdenum cofactor guanylyltransferase activity"/>
    <property type="evidence" value="ECO:0007669"/>
    <property type="project" value="UniProtKB-EC"/>
</dbReference>
<dbReference type="InterPro" id="IPR029044">
    <property type="entry name" value="Nucleotide-diphossugar_trans"/>
</dbReference>
<evidence type="ECO:0000256" key="1">
    <source>
        <dbReference type="ARBA" id="ARBA00022490"/>
    </source>
</evidence>
<evidence type="ECO:0000256" key="7">
    <source>
        <dbReference type="ARBA" id="ARBA00023150"/>
    </source>
</evidence>
<dbReference type="InterPro" id="IPR013482">
    <property type="entry name" value="Molybde_CF_guanTrfase"/>
</dbReference>
<keyword evidence="2 10" id="KW-0808">Transferase</keyword>
<feature type="region of interest" description="Disordered" evidence="8">
    <location>
        <begin position="123"/>
        <end position="149"/>
    </location>
</feature>
<evidence type="ECO:0000256" key="3">
    <source>
        <dbReference type="ARBA" id="ARBA00022723"/>
    </source>
</evidence>
<dbReference type="Pfam" id="PF12804">
    <property type="entry name" value="NTP_transf_3"/>
    <property type="match status" value="1"/>
</dbReference>
<dbReference type="AlphaFoldDB" id="A0AA96RCH9"/>
<evidence type="ECO:0000313" key="11">
    <source>
        <dbReference type="Proteomes" id="UP001305702"/>
    </source>
</evidence>
<organism evidence="10 11">
    <name type="scientific">Paenibacillus aurantius</name>
    <dbReference type="NCBI Taxonomy" id="2918900"/>
    <lineage>
        <taxon>Bacteria</taxon>
        <taxon>Bacillati</taxon>
        <taxon>Bacillota</taxon>
        <taxon>Bacilli</taxon>
        <taxon>Bacillales</taxon>
        <taxon>Paenibacillaceae</taxon>
        <taxon>Paenibacillus</taxon>
    </lineage>
</organism>
<keyword evidence="6" id="KW-0342">GTP-binding</keyword>
<evidence type="ECO:0000256" key="8">
    <source>
        <dbReference type="SAM" id="MobiDB-lite"/>
    </source>
</evidence>
<feature type="domain" description="MobA-like NTP transferase" evidence="9">
    <location>
        <begin position="59"/>
        <end position="250"/>
    </location>
</feature>
<dbReference type="EC" id="2.7.7.77" evidence="10"/>
<dbReference type="Gene3D" id="3.90.550.10">
    <property type="entry name" value="Spore Coat Polysaccharide Biosynthesis Protein SpsA, Chain A"/>
    <property type="match status" value="1"/>
</dbReference>
<evidence type="ECO:0000313" key="10">
    <source>
        <dbReference type="EMBL" id="WNQ10555.1"/>
    </source>
</evidence>
<dbReference type="SUPFAM" id="SSF53448">
    <property type="entry name" value="Nucleotide-diphospho-sugar transferases"/>
    <property type="match status" value="1"/>
</dbReference>
<keyword evidence="10" id="KW-0548">Nucleotidyltransferase</keyword>
<sequence>MINWIGVLGDWRLTELRVSRSNGQFSGACSKMKNNEGGEACMNGKPAETGFRYRPGYGGILIAGGGSTRMGTDKRLLPLGETTSLERMAAFLAAQCRGVWVAAGSAELPPVLAFSRWREAGLAGGDGHATGPVRPADAQAAGGPAPRPRTPPAPLCAVADEPPGIGPLGGLGAGLRHTAHRLNLAAAADLPFPSAALARELFAAAERTGRPAAAVERDGRLEPLFAVYSADSLESLQAYVREGGRRIGRWLESLAPAVVPEERLRELDPAGLALFNMNRPEDYRQALLFLQAERNGHPGPASS</sequence>
<dbReference type="GO" id="GO:0005525">
    <property type="term" value="F:GTP binding"/>
    <property type="evidence" value="ECO:0007669"/>
    <property type="project" value="UniProtKB-KW"/>
</dbReference>
<dbReference type="CDD" id="cd02503">
    <property type="entry name" value="MobA"/>
    <property type="match status" value="1"/>
</dbReference>
<evidence type="ECO:0000256" key="4">
    <source>
        <dbReference type="ARBA" id="ARBA00022741"/>
    </source>
</evidence>
<evidence type="ECO:0000256" key="6">
    <source>
        <dbReference type="ARBA" id="ARBA00023134"/>
    </source>
</evidence>
<keyword evidence="5" id="KW-0460">Magnesium</keyword>
<dbReference type="PANTHER" id="PTHR19136">
    <property type="entry name" value="MOLYBDENUM COFACTOR GUANYLYLTRANSFERASE"/>
    <property type="match status" value="1"/>
</dbReference>
<keyword evidence="1" id="KW-0963">Cytoplasm</keyword>
<evidence type="ECO:0000259" key="9">
    <source>
        <dbReference type="Pfam" id="PF12804"/>
    </source>
</evidence>
<gene>
    <name evidence="10" type="ORF">MJA45_23515</name>
</gene>
<name>A0AA96RCH9_9BACL</name>
<proteinExistence type="predicted"/>
<dbReference type="KEGG" id="paun:MJA45_23515"/>
<dbReference type="Proteomes" id="UP001305702">
    <property type="component" value="Chromosome"/>
</dbReference>
<keyword evidence="3" id="KW-0479">Metal-binding</keyword>
<dbReference type="GO" id="GO:0046872">
    <property type="term" value="F:metal ion binding"/>
    <property type="evidence" value="ECO:0007669"/>
    <property type="project" value="UniProtKB-KW"/>
</dbReference>
<keyword evidence="4" id="KW-0547">Nucleotide-binding</keyword>
<keyword evidence="7" id="KW-0501">Molybdenum cofactor biosynthesis</keyword>
<reference evidence="10 11" key="1">
    <citation type="submission" date="2022-02" db="EMBL/GenBank/DDBJ databases">
        <title>Paenibacillus sp. MBLB1776 Whole Genome Shotgun Sequencing.</title>
        <authorList>
            <person name="Hwang C.Y."/>
            <person name="Cho E.-S."/>
            <person name="Seo M.-J."/>
        </authorList>
    </citation>
    <scope>NUCLEOTIDE SEQUENCE [LARGE SCALE GENOMIC DNA]</scope>
    <source>
        <strain evidence="10 11">MBLB1776</strain>
    </source>
</reference>
<feature type="compositionally biased region" description="Low complexity" evidence="8">
    <location>
        <begin position="134"/>
        <end position="144"/>
    </location>
</feature>
<evidence type="ECO:0000256" key="2">
    <source>
        <dbReference type="ARBA" id="ARBA00022679"/>
    </source>
</evidence>
<dbReference type="GO" id="GO:0006777">
    <property type="term" value="P:Mo-molybdopterin cofactor biosynthetic process"/>
    <property type="evidence" value="ECO:0007669"/>
    <property type="project" value="UniProtKB-KW"/>
</dbReference>
<dbReference type="PANTHER" id="PTHR19136:SF81">
    <property type="entry name" value="MOLYBDENUM COFACTOR GUANYLYLTRANSFERASE"/>
    <property type="match status" value="1"/>
</dbReference>
<accession>A0AA96RCH9</accession>
<evidence type="ECO:0000256" key="5">
    <source>
        <dbReference type="ARBA" id="ARBA00022842"/>
    </source>
</evidence>
<dbReference type="EMBL" id="CP130318">
    <property type="protein sequence ID" value="WNQ10555.1"/>
    <property type="molecule type" value="Genomic_DNA"/>
</dbReference>
<dbReference type="RefSeq" id="WP_315604329.1">
    <property type="nucleotide sequence ID" value="NZ_CP130318.1"/>
</dbReference>
<protein>
    <submittedName>
        <fullName evidence="10">Molybdenum cofactor guanylyltransferase</fullName>
        <ecNumber evidence="10">2.7.7.77</ecNumber>
    </submittedName>
</protein>
<dbReference type="InterPro" id="IPR025877">
    <property type="entry name" value="MobA-like_NTP_Trfase"/>
</dbReference>